<dbReference type="Gene3D" id="1.10.10.1450">
    <property type="match status" value="1"/>
</dbReference>
<dbReference type="EMBL" id="CAXIEN010000200">
    <property type="protein sequence ID" value="CAL1286210.1"/>
    <property type="molecule type" value="Genomic_DNA"/>
</dbReference>
<sequence length="547" mass="62402">MQNTTTLFTGKETFETDHLSKSLQDVIQQYESYYQGAVPDKEEWPQLQMAFFSAQPAQKFVKCLEESLTTIELGYIQQINVVMLRGRLFTSSFNSSESKSDTEQHSSQGIFDEEKENIIRSLLHILEIEANTYQLENIFKSWLHDYGTDSDHLRLAVGSLCLRCDVRECLLNPDSLPTTSQFVLFPNSNLPQLTARVNPTSKQFCVSKVPVYTLEAVCVVKRDGLCESLLFGQSFVALATRCWKIDWDELERNEQLFAAIVQHLKKNNLILLAKRLSSPATTTEKSLPVGYFAFFPARNSLLVKSVASKELIMPFSEVQTKEVPQDIEQEIGECLRSLEEKEIFNPLAVSSGLYSFLSASISKMDKSRPSTNFVVPIINKEEIQAKKKKKCSIPPVAECFFIMSALIENAAACEIRSVIRFLNAKKVKPSEIYWQICEVYGQNAMSDSMVRRWVRQFNEGRDQVHDEERCVRPSLVTNELVQAIEEKVKQNWPALPRRSPSRLNSRVDLLGDAGTCQNLHRYLFLGPEMRIWCERVSICIERGSIIP</sequence>
<keyword evidence="3" id="KW-1185">Reference proteome</keyword>
<accession>A0AAV2AQB5</accession>
<dbReference type="PANTHER" id="PTHR28642:SF1">
    <property type="entry name" value="MEIOSIS 1 ARREST PROTEIN"/>
    <property type="match status" value="1"/>
</dbReference>
<evidence type="ECO:0000313" key="3">
    <source>
        <dbReference type="Proteomes" id="UP001497382"/>
    </source>
</evidence>
<reference evidence="2 3" key="1">
    <citation type="submission" date="2024-04" db="EMBL/GenBank/DDBJ databases">
        <authorList>
            <person name="Rising A."/>
            <person name="Reimegard J."/>
            <person name="Sonavane S."/>
            <person name="Akerstrom W."/>
            <person name="Nylinder S."/>
            <person name="Hedman E."/>
            <person name="Kallberg Y."/>
        </authorList>
    </citation>
    <scope>NUCLEOTIDE SEQUENCE [LARGE SCALE GENOMIC DNA]</scope>
</reference>
<gene>
    <name evidence="2" type="ORF">LARSCL_LOCUS14115</name>
</gene>
<dbReference type="AlphaFoldDB" id="A0AAV2AQB5"/>
<dbReference type="InterPro" id="IPR033587">
    <property type="entry name" value="M1AP"/>
</dbReference>
<dbReference type="Proteomes" id="UP001497382">
    <property type="component" value="Unassembled WGS sequence"/>
</dbReference>
<dbReference type="GO" id="GO:0051308">
    <property type="term" value="P:male meiosis chromosome separation"/>
    <property type="evidence" value="ECO:0007669"/>
    <property type="project" value="TreeGrafter"/>
</dbReference>
<organism evidence="2 3">
    <name type="scientific">Larinioides sclopetarius</name>
    <dbReference type="NCBI Taxonomy" id="280406"/>
    <lineage>
        <taxon>Eukaryota</taxon>
        <taxon>Metazoa</taxon>
        <taxon>Ecdysozoa</taxon>
        <taxon>Arthropoda</taxon>
        <taxon>Chelicerata</taxon>
        <taxon>Arachnida</taxon>
        <taxon>Araneae</taxon>
        <taxon>Araneomorphae</taxon>
        <taxon>Entelegynae</taxon>
        <taxon>Araneoidea</taxon>
        <taxon>Araneidae</taxon>
        <taxon>Larinioides</taxon>
    </lineage>
</organism>
<dbReference type="Pfam" id="PF17906">
    <property type="entry name" value="HTH_48"/>
    <property type="match status" value="1"/>
</dbReference>
<proteinExistence type="predicted"/>
<dbReference type="PANTHER" id="PTHR28642">
    <property type="entry name" value="MEIOSIS 1 ARREST PROTEIN"/>
    <property type="match status" value="1"/>
</dbReference>
<comment type="caution">
    <text evidence="2">The sequence shown here is derived from an EMBL/GenBank/DDBJ whole genome shotgun (WGS) entry which is preliminary data.</text>
</comment>
<dbReference type="GO" id="GO:0007283">
    <property type="term" value="P:spermatogenesis"/>
    <property type="evidence" value="ECO:0007669"/>
    <property type="project" value="InterPro"/>
</dbReference>
<dbReference type="GO" id="GO:0007127">
    <property type="term" value="P:meiosis I"/>
    <property type="evidence" value="ECO:0007669"/>
    <property type="project" value="InterPro"/>
</dbReference>
<feature type="domain" description="Mos1 transposase HTH" evidence="1">
    <location>
        <begin position="415"/>
        <end position="460"/>
    </location>
</feature>
<evidence type="ECO:0000259" key="1">
    <source>
        <dbReference type="Pfam" id="PF17906"/>
    </source>
</evidence>
<protein>
    <recommendedName>
        <fullName evidence="1">Mos1 transposase HTH domain-containing protein</fullName>
    </recommendedName>
</protein>
<dbReference type="InterPro" id="IPR041426">
    <property type="entry name" value="Mos1_HTH"/>
</dbReference>
<name>A0AAV2AQB5_9ARAC</name>
<evidence type="ECO:0000313" key="2">
    <source>
        <dbReference type="EMBL" id="CAL1286210.1"/>
    </source>
</evidence>